<proteinExistence type="predicted"/>
<dbReference type="HOGENOM" id="CLU_080770_0_0_1"/>
<protein>
    <submittedName>
        <fullName evidence="1">Uncharacterized protein</fullName>
    </submittedName>
</protein>
<name>H8ZEC5_NEMA1</name>
<dbReference type="AlphaFoldDB" id="H8ZEC5"/>
<evidence type="ECO:0000313" key="1">
    <source>
        <dbReference type="EMBL" id="EHY64890.1"/>
    </source>
</evidence>
<dbReference type="EMBL" id="JH604637">
    <property type="protein sequence ID" value="EHY64890.1"/>
    <property type="molecule type" value="Genomic_DNA"/>
</dbReference>
<accession>H8ZEC5</accession>
<organism evidence="1">
    <name type="scientific">Nematocida ausubeli (strain ATCC PRA-371 / ERTm2)</name>
    <name type="common">Nematode killer fungus</name>
    <dbReference type="NCBI Taxonomy" id="1913371"/>
    <lineage>
        <taxon>Eukaryota</taxon>
        <taxon>Fungi</taxon>
        <taxon>Fungi incertae sedis</taxon>
        <taxon>Microsporidia</taxon>
        <taxon>Nematocida</taxon>
    </lineage>
</organism>
<dbReference type="Proteomes" id="UP000005622">
    <property type="component" value="Unassembled WGS sequence"/>
</dbReference>
<sequence length="300" mass="35196">MNSTEDYARVLLTKSLTSLVYVPIEEIHNEVVKVAEKITNHPSLELFPNEFISLISLLNQRPSYFLIISIFQILSAIKLTNEQISVLLTCYHRQMPTEGEYSLINWSFLETPISIKRNFIRLIGNIVLNHKIPKGEPAEGICTSFDVVQILFFLFDDENKLVRLKSYKYACKIIRREKNTWSPEEKKKYRRLVRNFGKEGIKVLKNEHKAKKQMKEYVKIKKLVVESFVKIKIRLGRSMRKSNSTIRISISQNRQVKKKQNTKKELKVIRKNTVIYIQKEEKVVLEVLNQDEVIGKIRIS</sequence>
<gene>
    <name evidence="1" type="ORF">NERG_01946</name>
</gene>
<reference evidence="1" key="1">
    <citation type="submission" date="2011-03" db="EMBL/GenBank/DDBJ databases">
        <title>The Genome Sequence of Nematocida sp1 strain ERTm2.</title>
        <authorList>
            <consortium name="The Broad Institute Genome Sequencing Platform"/>
            <consortium name="The Broad Institute Genome Sequencing Center for Infectious Disease"/>
            <person name="Cuomo C."/>
            <person name="Troemel E."/>
            <person name="Young S.K."/>
            <person name="Zeng Q."/>
            <person name="Gargeya S."/>
            <person name="Fitzgerald M."/>
            <person name="Haas B."/>
            <person name="Abouelleil A."/>
            <person name="Alvarado L."/>
            <person name="Arachchi H.M."/>
            <person name="Berlin A."/>
            <person name="Brown A."/>
            <person name="Chapman S.B."/>
            <person name="Chen Z."/>
            <person name="Dunbar C."/>
            <person name="Freedman E."/>
            <person name="Gearin G."/>
            <person name="Gellesch M."/>
            <person name="Goldberg J."/>
            <person name="Griggs A."/>
            <person name="Gujja S."/>
            <person name="Heilman E.R."/>
            <person name="Heiman D."/>
            <person name="Howarth C."/>
            <person name="Larson L."/>
            <person name="Lui A."/>
            <person name="MacDonald P.J.P."/>
            <person name="Mehta T."/>
            <person name="Montmayeur A."/>
            <person name="Murphy C."/>
            <person name="Neiman D."/>
            <person name="Pearson M."/>
            <person name="Priest M."/>
            <person name="Roberts A."/>
            <person name="Saif S."/>
            <person name="Shea T."/>
            <person name="Shenoy N."/>
            <person name="Sisk P."/>
            <person name="Stolte C."/>
            <person name="Sykes S."/>
            <person name="White J."/>
            <person name="Yandava C."/>
            <person name="Wortman J."/>
            <person name="Nusbaum C."/>
            <person name="Birren B."/>
        </authorList>
    </citation>
    <scope>NUCLEOTIDE SEQUENCE</scope>
    <source>
        <strain evidence="1">ERTm2</strain>
    </source>
</reference>